<dbReference type="Pfam" id="PF07995">
    <property type="entry name" value="GSDH"/>
    <property type="match status" value="1"/>
</dbReference>
<dbReference type="InterPro" id="IPR011041">
    <property type="entry name" value="Quinoprot_gluc/sorb_DH_b-prop"/>
</dbReference>
<dbReference type="InterPro" id="IPR012938">
    <property type="entry name" value="Glc/Sorbosone_DH"/>
</dbReference>
<reference evidence="2" key="1">
    <citation type="submission" date="2018-05" db="EMBL/GenBank/DDBJ databases">
        <authorList>
            <person name="Lanie J.A."/>
            <person name="Ng W.-L."/>
            <person name="Kazmierczak K.M."/>
            <person name="Andrzejewski T.M."/>
            <person name="Davidsen T.M."/>
            <person name="Wayne K.J."/>
            <person name="Tettelin H."/>
            <person name="Glass J.I."/>
            <person name="Rusch D."/>
            <person name="Podicherti R."/>
            <person name="Tsui H.-C.T."/>
            <person name="Winkler M.E."/>
        </authorList>
    </citation>
    <scope>NUCLEOTIDE SEQUENCE</scope>
</reference>
<dbReference type="PANTHER" id="PTHR19328:SF75">
    <property type="entry name" value="ALDOSE SUGAR DEHYDROGENASE YLII"/>
    <property type="match status" value="1"/>
</dbReference>
<dbReference type="AlphaFoldDB" id="A0A381T920"/>
<feature type="domain" description="Glucose/Sorbosone dehydrogenase" evidence="1">
    <location>
        <begin position="20"/>
        <end position="344"/>
    </location>
</feature>
<dbReference type="PANTHER" id="PTHR19328">
    <property type="entry name" value="HEDGEHOG-INTERACTING PROTEIN"/>
    <property type="match status" value="1"/>
</dbReference>
<evidence type="ECO:0000313" key="2">
    <source>
        <dbReference type="EMBL" id="SVA12239.1"/>
    </source>
</evidence>
<gene>
    <name evidence="2" type="ORF">METZ01_LOCUS65093</name>
</gene>
<evidence type="ECO:0000259" key="1">
    <source>
        <dbReference type="Pfam" id="PF07995"/>
    </source>
</evidence>
<accession>A0A381T920</accession>
<dbReference type="SUPFAM" id="SSF50952">
    <property type="entry name" value="Soluble quinoprotein glucose dehydrogenase"/>
    <property type="match status" value="1"/>
</dbReference>
<dbReference type="EMBL" id="UINC01004158">
    <property type="protein sequence ID" value="SVA12239.1"/>
    <property type="molecule type" value="Genomic_DNA"/>
</dbReference>
<name>A0A381T920_9ZZZZ</name>
<dbReference type="InterPro" id="IPR011042">
    <property type="entry name" value="6-blade_b-propeller_TolB-like"/>
</dbReference>
<dbReference type="Gene3D" id="2.120.10.30">
    <property type="entry name" value="TolB, C-terminal domain"/>
    <property type="match status" value="1"/>
</dbReference>
<sequence>MTYAFAAADKPFIVTDITSFDEPWALAFLPDGRLLVTEKKGKLLIVSQDGKKIGPVSGVPEVDYGGQGGFGDVMPHPDFENNNVIYLSYVEAGQDNKRGAAVIKAQLVINSEGGALSDIEVIWRQNPKVTGRGHYGHRLIFSDNGYLFISSGDRQKFDPAQNMKANLGKIIRLHDDGSIPSDNPFIEHGGITSQIWSLGHRNPLGIAFDEDGQLWNIEMGPEGGDELNRVVRGENYGYPIVSNGDHYDGRDIPDHPTRPEFTPPKTWWTPVISPSAFIIYSGDLFANWKGMGFITGLSSESLVRIEFNGENAHEAERFDMGGRIRSIRQGPNGGIWILEDGRNSNKSRLLKLVPRQEKSIH</sequence>
<proteinExistence type="predicted"/>
<protein>
    <recommendedName>
        <fullName evidence="1">Glucose/Sorbosone dehydrogenase domain-containing protein</fullName>
    </recommendedName>
</protein>
<organism evidence="2">
    <name type="scientific">marine metagenome</name>
    <dbReference type="NCBI Taxonomy" id="408172"/>
    <lineage>
        <taxon>unclassified sequences</taxon>
        <taxon>metagenomes</taxon>
        <taxon>ecological metagenomes</taxon>
    </lineage>
</organism>